<dbReference type="SUPFAM" id="SSF103481">
    <property type="entry name" value="Multidrug resistance efflux transporter EmrE"/>
    <property type="match status" value="1"/>
</dbReference>
<dbReference type="InterPro" id="IPR050186">
    <property type="entry name" value="TPT_transporter"/>
</dbReference>
<dbReference type="PANTHER" id="PTHR11132">
    <property type="entry name" value="SOLUTE CARRIER FAMILY 35"/>
    <property type="match status" value="1"/>
</dbReference>
<keyword evidence="3 5" id="KW-1133">Transmembrane helix</keyword>
<protein>
    <recommendedName>
        <fullName evidence="6">Sugar phosphate transporter domain-containing protein</fullName>
    </recommendedName>
</protein>
<evidence type="ECO:0000256" key="4">
    <source>
        <dbReference type="ARBA" id="ARBA00023136"/>
    </source>
</evidence>
<gene>
    <name evidence="7" type="ORF">PFISCL1PPCAC_4585</name>
</gene>
<evidence type="ECO:0000256" key="5">
    <source>
        <dbReference type="SAM" id="Phobius"/>
    </source>
</evidence>
<dbReference type="InterPro" id="IPR004853">
    <property type="entry name" value="Sugar_P_trans_dom"/>
</dbReference>
<feature type="transmembrane region" description="Helical" evidence="5">
    <location>
        <begin position="144"/>
        <end position="166"/>
    </location>
</feature>
<feature type="transmembrane region" description="Helical" evidence="5">
    <location>
        <begin position="328"/>
        <end position="347"/>
    </location>
</feature>
<dbReference type="AlphaFoldDB" id="A0AAV5V4U4"/>
<keyword evidence="4 5" id="KW-0472">Membrane</keyword>
<feature type="transmembrane region" description="Helical" evidence="5">
    <location>
        <begin position="80"/>
        <end position="99"/>
    </location>
</feature>
<keyword evidence="2 5" id="KW-0812">Transmembrane</keyword>
<evidence type="ECO:0000313" key="8">
    <source>
        <dbReference type="Proteomes" id="UP001432322"/>
    </source>
</evidence>
<evidence type="ECO:0000256" key="1">
    <source>
        <dbReference type="ARBA" id="ARBA00004141"/>
    </source>
</evidence>
<feature type="transmembrane region" description="Helical" evidence="5">
    <location>
        <begin position="47"/>
        <end position="68"/>
    </location>
</feature>
<dbReference type="EMBL" id="BTSY01000002">
    <property type="protein sequence ID" value="GMT13288.1"/>
    <property type="molecule type" value="Genomic_DNA"/>
</dbReference>
<evidence type="ECO:0000259" key="6">
    <source>
        <dbReference type="Pfam" id="PF03151"/>
    </source>
</evidence>
<evidence type="ECO:0000256" key="2">
    <source>
        <dbReference type="ARBA" id="ARBA00022692"/>
    </source>
</evidence>
<accession>A0AAV5V4U4</accession>
<proteinExistence type="predicted"/>
<keyword evidence="8" id="KW-1185">Reference proteome</keyword>
<feature type="transmembrane region" description="Helical" evidence="5">
    <location>
        <begin position="119"/>
        <end position="138"/>
    </location>
</feature>
<feature type="transmembrane region" description="Helical" evidence="5">
    <location>
        <begin position="272"/>
        <end position="290"/>
    </location>
</feature>
<comment type="subcellular location">
    <subcellularLocation>
        <location evidence="1">Membrane</location>
        <topology evidence="1">Multi-pass membrane protein</topology>
    </subcellularLocation>
</comment>
<organism evidence="7 8">
    <name type="scientific">Pristionchus fissidentatus</name>
    <dbReference type="NCBI Taxonomy" id="1538716"/>
    <lineage>
        <taxon>Eukaryota</taxon>
        <taxon>Metazoa</taxon>
        <taxon>Ecdysozoa</taxon>
        <taxon>Nematoda</taxon>
        <taxon>Chromadorea</taxon>
        <taxon>Rhabditida</taxon>
        <taxon>Rhabditina</taxon>
        <taxon>Diplogasteromorpha</taxon>
        <taxon>Diplogasteroidea</taxon>
        <taxon>Neodiplogasteridae</taxon>
        <taxon>Pristionchus</taxon>
    </lineage>
</organism>
<name>A0AAV5V4U4_9BILA</name>
<feature type="transmembrane region" description="Helical" evidence="5">
    <location>
        <begin position="302"/>
        <end position="322"/>
    </location>
</feature>
<reference evidence="7" key="1">
    <citation type="submission" date="2023-10" db="EMBL/GenBank/DDBJ databases">
        <title>Genome assembly of Pristionchus species.</title>
        <authorList>
            <person name="Yoshida K."/>
            <person name="Sommer R.J."/>
        </authorList>
    </citation>
    <scope>NUCLEOTIDE SEQUENCE</scope>
    <source>
        <strain evidence="7">RS5133</strain>
    </source>
</reference>
<dbReference type="Pfam" id="PF03151">
    <property type="entry name" value="TPT"/>
    <property type="match status" value="1"/>
</dbReference>
<sequence>MPRSSDDPLEEIDLTFIRSRAPVGEAESRDESEIATPGHNPSSGWRMMLRIAAMAALYYPLSIGLTFYQKWFIKQYKLPLLVVTGHYFTKWFLAIFIRFLVECRRSRRVRLTLREQLRWLAPIGVCASLDIGLSNWALEYVTVSLYTMAKSSSIVFIVAFSLLLRLERWRASLGLEAALIAVGLFLFTFQSAQLDVNGLMLVELAAACTGVRWTVSQLVMQREDHGVRHPLDMVAHVQPWMVVPILPLVWMFEGSSISFDSISKINGMHDPWTVLALVLFGGAIAFAMELSEYLLLVNTSGITLSIFGIVKEVATLILAALVNGDRFTPVNILGLTLCLSGMAIHSISAKRKQKQKKQGSVSDDLRKLLEEET</sequence>
<dbReference type="InterPro" id="IPR037185">
    <property type="entry name" value="EmrE-like"/>
</dbReference>
<evidence type="ECO:0000256" key="3">
    <source>
        <dbReference type="ARBA" id="ARBA00022989"/>
    </source>
</evidence>
<feature type="domain" description="Sugar phosphate transporter" evidence="6">
    <location>
        <begin position="50"/>
        <end position="345"/>
    </location>
</feature>
<comment type="caution">
    <text evidence="7">The sequence shown here is derived from an EMBL/GenBank/DDBJ whole genome shotgun (WGS) entry which is preliminary data.</text>
</comment>
<dbReference type="GO" id="GO:0016020">
    <property type="term" value="C:membrane"/>
    <property type="evidence" value="ECO:0007669"/>
    <property type="project" value="UniProtKB-SubCell"/>
</dbReference>
<feature type="transmembrane region" description="Helical" evidence="5">
    <location>
        <begin position="173"/>
        <end position="192"/>
    </location>
</feature>
<evidence type="ECO:0000313" key="7">
    <source>
        <dbReference type="EMBL" id="GMT13288.1"/>
    </source>
</evidence>
<dbReference type="Proteomes" id="UP001432322">
    <property type="component" value="Unassembled WGS sequence"/>
</dbReference>